<sequence>MKRLPIVSTIVVLLAVVTMIALGIWQLQRRDGKEALLASFARNADLPVIAFPDPPVGERYLFRRATAQCASVADITRAAGRSVDGVSGYRYLADCTSETGSAYKVEMGVAADPGFMPVWRGGSVTGQMTYAPNSAPLLQRWFGGAAPDRLMLVATSPPVAGLLPSRAPDPSGVPNNHLAYAVQWFAFAGIALVIYGLALRRRMRGPGAQRS</sequence>
<keyword evidence="1" id="KW-1133">Transmembrane helix</keyword>
<feature type="transmembrane region" description="Helical" evidence="1">
    <location>
        <begin position="179"/>
        <end position="199"/>
    </location>
</feature>
<comment type="similarity">
    <text evidence="1">Belongs to the SURF1 family.</text>
</comment>
<gene>
    <name evidence="2" type="ORF">NMP03_10345</name>
</gene>
<dbReference type="CDD" id="cd06662">
    <property type="entry name" value="SURF1"/>
    <property type="match status" value="1"/>
</dbReference>
<protein>
    <recommendedName>
        <fullName evidence="1">SURF1-like protein</fullName>
    </recommendedName>
</protein>
<dbReference type="Proteomes" id="UP001058533">
    <property type="component" value="Chromosome"/>
</dbReference>
<reference evidence="2" key="1">
    <citation type="submission" date="2022-07" db="EMBL/GenBank/DDBJ databases">
        <title>Sphingomonas sp. nov., a novel bacterium isolated from the north slope of the Mount Everest.</title>
        <authorList>
            <person name="Cui X."/>
            <person name="Liu Y."/>
        </authorList>
    </citation>
    <scope>NUCLEOTIDE SEQUENCE</scope>
    <source>
        <strain evidence="2">S5-59</strain>
    </source>
</reference>
<evidence type="ECO:0000313" key="3">
    <source>
        <dbReference type="Proteomes" id="UP001058533"/>
    </source>
</evidence>
<dbReference type="EMBL" id="CP101740">
    <property type="protein sequence ID" value="UUL81600.1"/>
    <property type="molecule type" value="Genomic_DNA"/>
</dbReference>
<proteinExistence type="inferred from homology"/>
<keyword evidence="1" id="KW-1003">Cell membrane</keyword>
<evidence type="ECO:0000256" key="1">
    <source>
        <dbReference type="RuleBase" id="RU363076"/>
    </source>
</evidence>
<accession>A0ABY5L781</accession>
<keyword evidence="3" id="KW-1185">Reference proteome</keyword>
<dbReference type="Pfam" id="PF02104">
    <property type="entry name" value="SURF1"/>
    <property type="match status" value="1"/>
</dbReference>
<dbReference type="InterPro" id="IPR002994">
    <property type="entry name" value="Surf1/Shy1"/>
</dbReference>
<comment type="subcellular location">
    <subcellularLocation>
        <location evidence="1">Cell membrane</location>
        <topology evidence="1">Multi-pass membrane protein</topology>
    </subcellularLocation>
</comment>
<organism evidence="2 3">
    <name type="scientific">Sphingomonas qomolangmaensis</name>
    <dbReference type="NCBI Taxonomy" id="2918765"/>
    <lineage>
        <taxon>Bacteria</taxon>
        <taxon>Pseudomonadati</taxon>
        <taxon>Pseudomonadota</taxon>
        <taxon>Alphaproteobacteria</taxon>
        <taxon>Sphingomonadales</taxon>
        <taxon>Sphingomonadaceae</taxon>
        <taxon>Sphingomonas</taxon>
    </lineage>
</organism>
<evidence type="ECO:0000313" key="2">
    <source>
        <dbReference type="EMBL" id="UUL81600.1"/>
    </source>
</evidence>
<keyword evidence="1" id="KW-0472">Membrane</keyword>
<dbReference type="RefSeq" id="WP_256505288.1">
    <property type="nucleotide sequence ID" value="NZ_CP101740.1"/>
</dbReference>
<keyword evidence="1" id="KW-0812">Transmembrane</keyword>
<name>A0ABY5L781_9SPHN</name>
<feature type="transmembrane region" description="Helical" evidence="1">
    <location>
        <begin position="6"/>
        <end position="25"/>
    </location>
</feature>